<evidence type="ECO:0000313" key="2">
    <source>
        <dbReference type="Proteomes" id="UP001055879"/>
    </source>
</evidence>
<gene>
    <name evidence="1" type="ORF">L6452_37799</name>
</gene>
<comment type="caution">
    <text evidence="1">The sequence shown here is derived from an EMBL/GenBank/DDBJ whole genome shotgun (WGS) entry which is preliminary data.</text>
</comment>
<name>A0ACB8Y3Y8_ARCLA</name>
<proteinExistence type="predicted"/>
<sequence length="347" mass="40089">MQQSPSPQSYPPCFRPNHLSDQIHHNHVTETNHQHEDPLPIIDLSRIDLPKLNDACTNWGIFRLINHGIPSNLLSELHEHTVRVFDLEFESKRNLFASIPTSELSYFWGTAALTPAGDALYKGSNREDDFKNHNWVEGLNVPLNRSEQVQLHQHPLLHDFRIKIEEYGAHQTRIAKSIFDAMLQNLKLGEADECCLSPSTGLLRVYRYPRCFSDNPPKVWGLDVHTDSSLVTILNQDEVGGLQIHYEKDDVWIDAKPIPNTLVVHLGDMMQAISDDKYKSVKHRVRVHRDKERISIGYFVFPEDDYVIRSSTYRPFTYSDFRTQVQYDIKTFGAKVGLSRFKLNEDL</sequence>
<reference evidence="2" key="1">
    <citation type="journal article" date="2022" name="Mol. Ecol. Resour.">
        <title>The genomes of chicory, endive, great burdock and yacon provide insights into Asteraceae palaeo-polyploidization history and plant inulin production.</title>
        <authorList>
            <person name="Fan W."/>
            <person name="Wang S."/>
            <person name="Wang H."/>
            <person name="Wang A."/>
            <person name="Jiang F."/>
            <person name="Liu H."/>
            <person name="Zhao H."/>
            <person name="Xu D."/>
            <person name="Zhang Y."/>
        </authorList>
    </citation>
    <scope>NUCLEOTIDE SEQUENCE [LARGE SCALE GENOMIC DNA]</scope>
    <source>
        <strain evidence="2">cv. Niubang</strain>
    </source>
</reference>
<protein>
    <submittedName>
        <fullName evidence="1">Uncharacterized protein</fullName>
    </submittedName>
</protein>
<dbReference type="EMBL" id="CM042060">
    <property type="protein sequence ID" value="KAI3678504.1"/>
    <property type="molecule type" value="Genomic_DNA"/>
</dbReference>
<keyword evidence="2" id="KW-1185">Reference proteome</keyword>
<accession>A0ACB8Y3Y8</accession>
<evidence type="ECO:0000313" key="1">
    <source>
        <dbReference type="EMBL" id="KAI3678504.1"/>
    </source>
</evidence>
<organism evidence="1 2">
    <name type="scientific">Arctium lappa</name>
    <name type="common">Greater burdock</name>
    <name type="synonym">Lappa major</name>
    <dbReference type="NCBI Taxonomy" id="4217"/>
    <lineage>
        <taxon>Eukaryota</taxon>
        <taxon>Viridiplantae</taxon>
        <taxon>Streptophyta</taxon>
        <taxon>Embryophyta</taxon>
        <taxon>Tracheophyta</taxon>
        <taxon>Spermatophyta</taxon>
        <taxon>Magnoliopsida</taxon>
        <taxon>eudicotyledons</taxon>
        <taxon>Gunneridae</taxon>
        <taxon>Pentapetalae</taxon>
        <taxon>asterids</taxon>
        <taxon>campanulids</taxon>
        <taxon>Asterales</taxon>
        <taxon>Asteraceae</taxon>
        <taxon>Carduoideae</taxon>
        <taxon>Cardueae</taxon>
        <taxon>Arctiinae</taxon>
        <taxon>Arctium</taxon>
    </lineage>
</organism>
<dbReference type="Proteomes" id="UP001055879">
    <property type="component" value="Linkage Group LG14"/>
</dbReference>
<reference evidence="1 2" key="2">
    <citation type="journal article" date="2022" name="Mol. Ecol. Resour.">
        <title>The genomes of chicory, endive, great burdock and yacon provide insights into Asteraceae paleo-polyploidization history and plant inulin production.</title>
        <authorList>
            <person name="Fan W."/>
            <person name="Wang S."/>
            <person name="Wang H."/>
            <person name="Wang A."/>
            <person name="Jiang F."/>
            <person name="Liu H."/>
            <person name="Zhao H."/>
            <person name="Xu D."/>
            <person name="Zhang Y."/>
        </authorList>
    </citation>
    <scope>NUCLEOTIDE SEQUENCE [LARGE SCALE GENOMIC DNA]</scope>
    <source>
        <strain evidence="2">cv. Niubang</strain>
    </source>
</reference>